<dbReference type="Pfam" id="PF13276">
    <property type="entry name" value="HTH_21"/>
    <property type="match status" value="1"/>
</dbReference>
<dbReference type="InterPro" id="IPR025948">
    <property type="entry name" value="HTH-like_dom"/>
</dbReference>
<reference evidence="3" key="2">
    <citation type="submission" date="2020-11" db="EMBL/GenBank/DDBJ databases">
        <title>Description of novel Gluconobacter species.</title>
        <authorList>
            <person name="Cleenwerck I."/>
            <person name="Cnockaert M."/>
            <person name="Borremans W."/>
            <person name="Wieme A.D."/>
            <person name="De Vuyst L."/>
            <person name="Vandamme P."/>
        </authorList>
    </citation>
    <scope>NUCLEOTIDE SEQUENCE</scope>
    <source>
        <strain evidence="3">LMG 27748</strain>
    </source>
</reference>
<name>A0ABR9YDK2_9PROT</name>
<dbReference type="Proteomes" id="UP000630952">
    <property type="component" value="Unassembled WGS sequence"/>
</dbReference>
<dbReference type="EMBL" id="JABCQO010000003">
    <property type="protein sequence ID" value="MBF0876452.1"/>
    <property type="molecule type" value="Genomic_DNA"/>
</dbReference>
<accession>A0ABR9YDK2</accession>
<comment type="caution">
    <text evidence="3">The sequence shown here is derived from an EMBL/GenBank/DDBJ whole genome shotgun (WGS) entry which is preliminary data.</text>
</comment>
<evidence type="ECO:0000313" key="4">
    <source>
        <dbReference type="Proteomes" id="UP000630952"/>
    </source>
</evidence>
<evidence type="ECO:0000256" key="1">
    <source>
        <dbReference type="SAM" id="MobiDB-lite"/>
    </source>
</evidence>
<sequence length="64" mass="7297">MRRIWQDSRAVYGARKVWHSLHHEGRQVARCTAERLMHKMGLKGCHPGPEGHHDPSGYGAPLSR</sequence>
<protein>
    <submittedName>
        <fullName evidence="3">IS3 family transposase</fullName>
    </submittedName>
</protein>
<feature type="region of interest" description="Disordered" evidence="1">
    <location>
        <begin position="42"/>
        <end position="64"/>
    </location>
</feature>
<keyword evidence="4" id="KW-1185">Reference proteome</keyword>
<organism evidence="3 4">
    <name type="scientific">Gluconobacter cerevisiae</name>
    <dbReference type="NCBI Taxonomy" id="1379734"/>
    <lineage>
        <taxon>Bacteria</taxon>
        <taxon>Pseudomonadati</taxon>
        <taxon>Pseudomonadota</taxon>
        <taxon>Alphaproteobacteria</taxon>
        <taxon>Acetobacterales</taxon>
        <taxon>Acetobacteraceae</taxon>
        <taxon>Gluconobacter</taxon>
    </lineage>
</organism>
<evidence type="ECO:0000259" key="2">
    <source>
        <dbReference type="Pfam" id="PF13276"/>
    </source>
</evidence>
<feature type="domain" description="HTH-like" evidence="2">
    <location>
        <begin position="1"/>
        <end position="44"/>
    </location>
</feature>
<proteinExistence type="predicted"/>
<gene>
    <name evidence="3" type="ORF">HKD21_06295</name>
</gene>
<reference evidence="3" key="1">
    <citation type="submission" date="2020-04" db="EMBL/GenBank/DDBJ databases">
        <authorList>
            <person name="Sombolestani A."/>
        </authorList>
    </citation>
    <scope>NUCLEOTIDE SEQUENCE</scope>
    <source>
        <strain evidence="3">LMG 27748</strain>
    </source>
</reference>
<evidence type="ECO:0000313" key="3">
    <source>
        <dbReference type="EMBL" id="MBF0876452.1"/>
    </source>
</evidence>